<dbReference type="EMBL" id="LK020690">
    <property type="protein sequence ID" value="CDQ30163.1"/>
    <property type="molecule type" value="Genomic_DNA"/>
</dbReference>
<sequence>MIISLDEALKLDATATQETCDGLETMVRKLTNNNFQLIKFRLRDLKLSENTIKSSSGRMDVFRPGDTIEINGTDYNDGLYIVKSVSDSVITVHGEFIAEINSGAIATKINYPADVLAGVKKLIAYDVKMRDKVGIKSETIARWSVTYYDVTAAESSEGYPVSLLGFLNKYKKLRWS</sequence>
<evidence type="ECO:0000313" key="3">
    <source>
        <dbReference type="Proteomes" id="UP000474228"/>
    </source>
</evidence>
<reference evidence="1" key="2">
    <citation type="submission" date="2014-10" db="EMBL/GenBank/DDBJ databases">
        <title>Contrasting mechanisms driving short-term and long-term diversification of pneumococci.</title>
        <authorList>
            <person name="Croucher N.J."/>
            <person name="Coupland P.C."/>
            <person name="Stevenson A.E."/>
            <person name="Callendrello A."/>
            <person name="Bentley S.D."/>
            <person name="Hanage W.P."/>
        </authorList>
    </citation>
    <scope>NUCLEOTIDE SEQUENCE</scope>
    <source>
        <strain evidence="1">385385</strain>
    </source>
</reference>
<evidence type="ECO:0000313" key="1">
    <source>
        <dbReference type="EMBL" id="CDQ30163.1"/>
    </source>
</evidence>
<dbReference type="Gene3D" id="1.10.246.150">
    <property type="match status" value="1"/>
</dbReference>
<reference evidence="2 3" key="3">
    <citation type="submission" date="2019-11" db="EMBL/GenBank/DDBJ databases">
        <title>Growth characteristics of pneumococcus vary with the chemical composition of the capsule and with environmental conditions.</title>
        <authorList>
            <person name="Tothpal A."/>
            <person name="Desobry K."/>
            <person name="Joshi S."/>
            <person name="Wyllie A.L."/>
            <person name="Weinberger D.M."/>
        </authorList>
    </citation>
    <scope>NUCLEOTIDE SEQUENCE [LARGE SCALE GENOMIC DNA]</scope>
    <source>
        <strain evidence="2">Pnumococcus22F</strain>
        <strain evidence="3">pnumococcus22F</strain>
    </source>
</reference>
<dbReference type="AlphaFoldDB" id="A0A098AQ51"/>
<accession>A0A098AQ51</accession>
<dbReference type="InterPro" id="IPR053746">
    <property type="entry name" value="Viral_HT_Connector_Assembly"/>
</dbReference>
<reference evidence="1" key="1">
    <citation type="submission" date="2014-04" db="EMBL/GenBank/DDBJ databases">
        <authorList>
            <person name="Croucher N."/>
        </authorList>
    </citation>
    <scope>NUCLEOTIDE SEQUENCE</scope>
    <source>
        <strain evidence="1">385385</strain>
    </source>
</reference>
<gene>
    <name evidence="2" type="ORF">GM539_09435</name>
</gene>
<evidence type="ECO:0000313" key="2">
    <source>
        <dbReference type="EMBL" id="MTV63601.1"/>
    </source>
</evidence>
<organism evidence="1">
    <name type="scientific">Streptococcus pneumoniae</name>
    <dbReference type="NCBI Taxonomy" id="1313"/>
    <lineage>
        <taxon>Bacteria</taxon>
        <taxon>Bacillati</taxon>
        <taxon>Bacillota</taxon>
        <taxon>Bacilli</taxon>
        <taxon>Lactobacillales</taxon>
        <taxon>Streptococcaceae</taxon>
        <taxon>Streptococcus</taxon>
    </lineage>
</organism>
<protein>
    <submittedName>
        <fullName evidence="1">Putative prophage protein</fullName>
    </submittedName>
</protein>
<name>A0A098AQ51_STREE</name>
<dbReference type="RefSeq" id="WP_000587217.1">
    <property type="nucleotide sequence ID" value="NZ_AP026917.1"/>
</dbReference>
<proteinExistence type="predicted"/>
<dbReference type="EMBL" id="WNHJ01000043">
    <property type="protein sequence ID" value="MTV63601.1"/>
    <property type="molecule type" value="Genomic_DNA"/>
</dbReference>
<dbReference type="Proteomes" id="UP000474228">
    <property type="component" value="Unassembled WGS sequence"/>
</dbReference>